<protein>
    <submittedName>
        <fullName evidence="3">tRNA 2-selenouridine(34) synthase MnmH</fullName>
        <ecNumber evidence="3">2.5.1.-</ecNumber>
    </submittedName>
</protein>
<proteinExistence type="predicted"/>
<dbReference type="InterPro" id="IPR001307">
    <property type="entry name" value="Thiosulphate_STrfase_CS"/>
</dbReference>
<dbReference type="PROSITE" id="PS50206">
    <property type="entry name" value="RHODANESE_3"/>
    <property type="match status" value="1"/>
</dbReference>
<keyword evidence="4" id="KW-1185">Reference proteome</keyword>
<dbReference type="NCBIfam" id="NF008750">
    <property type="entry name" value="PRK11784.1-2"/>
    <property type="match status" value="1"/>
</dbReference>
<evidence type="ECO:0000313" key="4">
    <source>
        <dbReference type="Proteomes" id="UP001166191"/>
    </source>
</evidence>
<dbReference type="RefSeq" id="WP_216032141.1">
    <property type="nucleotide sequence ID" value="NZ_JAHKNG010000005.1"/>
</dbReference>
<evidence type="ECO:0000313" key="3">
    <source>
        <dbReference type="EMBL" id="MBU3029448.1"/>
    </source>
</evidence>
<name>A0ABS6AG05_9RHOB</name>
<evidence type="ECO:0000256" key="1">
    <source>
        <dbReference type="ARBA" id="ARBA00023266"/>
    </source>
</evidence>
<dbReference type="PANTHER" id="PTHR30401">
    <property type="entry name" value="TRNA 2-SELENOURIDINE SYNTHASE"/>
    <property type="match status" value="1"/>
</dbReference>
<dbReference type="NCBIfam" id="NF008752">
    <property type="entry name" value="PRK11784.1-4"/>
    <property type="match status" value="1"/>
</dbReference>
<dbReference type="NCBIfam" id="TIGR03167">
    <property type="entry name" value="tRNA_sel_U_synt"/>
    <property type="match status" value="1"/>
</dbReference>
<dbReference type="Pfam" id="PF26341">
    <property type="entry name" value="AAA_SelU"/>
    <property type="match status" value="1"/>
</dbReference>
<dbReference type="CDD" id="cd01520">
    <property type="entry name" value="RHOD_YbbB"/>
    <property type="match status" value="1"/>
</dbReference>
<dbReference type="Pfam" id="PF00581">
    <property type="entry name" value="Rhodanese"/>
    <property type="match status" value="1"/>
</dbReference>
<dbReference type="InterPro" id="IPR058840">
    <property type="entry name" value="AAA_SelU"/>
</dbReference>
<dbReference type="SMART" id="SM00450">
    <property type="entry name" value="RHOD"/>
    <property type="match status" value="1"/>
</dbReference>
<dbReference type="InterPro" id="IPR001763">
    <property type="entry name" value="Rhodanese-like_dom"/>
</dbReference>
<dbReference type="InterPro" id="IPR017582">
    <property type="entry name" value="SelU"/>
</dbReference>
<evidence type="ECO:0000259" key="2">
    <source>
        <dbReference type="PROSITE" id="PS50206"/>
    </source>
</evidence>
<gene>
    <name evidence="3" type="primary">mnmH</name>
    <name evidence="3" type="ORF">KNW02_04840</name>
</gene>
<organism evidence="3 4">
    <name type="scientific">Paracoccus marinaquae</name>
    <dbReference type="NCBI Taxonomy" id="2841926"/>
    <lineage>
        <taxon>Bacteria</taxon>
        <taxon>Pseudomonadati</taxon>
        <taxon>Pseudomonadota</taxon>
        <taxon>Alphaproteobacteria</taxon>
        <taxon>Rhodobacterales</taxon>
        <taxon>Paracoccaceae</taxon>
        <taxon>Paracoccus</taxon>
    </lineage>
</organism>
<comment type="caution">
    <text evidence="3">The sequence shown here is derived from an EMBL/GenBank/DDBJ whole genome shotgun (WGS) entry which is preliminary data.</text>
</comment>
<keyword evidence="3" id="KW-0808">Transferase</keyword>
<dbReference type="GO" id="GO:0016740">
    <property type="term" value="F:transferase activity"/>
    <property type="evidence" value="ECO:0007669"/>
    <property type="project" value="UniProtKB-KW"/>
</dbReference>
<accession>A0ABS6AG05</accession>
<feature type="domain" description="Rhodanese" evidence="2">
    <location>
        <begin position="19"/>
        <end position="131"/>
    </location>
</feature>
<keyword evidence="1" id="KW-0711">Selenium</keyword>
<dbReference type="PROSITE" id="PS00380">
    <property type="entry name" value="RHODANESE_1"/>
    <property type="match status" value="1"/>
</dbReference>
<dbReference type="EMBL" id="JAHKNG010000005">
    <property type="protein sequence ID" value="MBU3029448.1"/>
    <property type="molecule type" value="Genomic_DNA"/>
</dbReference>
<dbReference type="PANTHER" id="PTHR30401:SF0">
    <property type="entry name" value="TRNA 2-SELENOURIDINE SYNTHASE"/>
    <property type="match status" value="1"/>
</dbReference>
<reference evidence="3" key="1">
    <citation type="submission" date="2021-06" db="EMBL/GenBank/DDBJ databases">
        <title>Paracoccus bacterium XHP0099 sp. nov., isolated from the surface waters of the Yellow Sea.</title>
        <authorList>
            <person name="Xue H."/>
            <person name="Zhang D."/>
        </authorList>
    </citation>
    <scope>NUCLEOTIDE SEQUENCE</scope>
    <source>
        <strain evidence="3">XHP0099</strain>
    </source>
</reference>
<dbReference type="Proteomes" id="UP001166191">
    <property type="component" value="Unassembled WGS sequence"/>
</dbReference>
<dbReference type="EC" id="2.5.1.-" evidence="3"/>
<sequence length="356" mass="38782">MLITLNTLSDLTSLGFDEIIDVRSPSEFAEDHLPGAINLPVLDDDERARIGTIYKQVSPFEARRLGAATVARNAAHHIETALADRTGGWRPLVHCWRGGQRSRSFALILEQIGWRVSILDGGYKAWRRLVVEALYDRPVPAPVVLIDGNTGSAKTAILNLLPAHGIQTIDLEGLANHRGSLFGATGTQPGQRAFEGRLAQHLAGLDPARPVVIEAENSAIGRVKLPPGLWKAMCHAPRITIEADRAERARYLTHAYADMTADPERLLATIGKLRPYQPATRIADWEALVLAGEFETLAAELMEWHYDPRYARHRARIGASSTAVTAPSLAPDGLERLAADIASMAGPLAAAQEPHR</sequence>